<proteinExistence type="predicted"/>
<comment type="caution">
    <text evidence="3">The sequence shown here is derived from an EMBL/GenBank/DDBJ whole genome shotgun (WGS) entry which is preliminary data.</text>
</comment>
<feature type="domain" description="Glycosyl transferase family 1" evidence="2">
    <location>
        <begin position="203"/>
        <end position="350"/>
    </location>
</feature>
<dbReference type="InterPro" id="IPR001296">
    <property type="entry name" value="Glyco_trans_1"/>
</dbReference>
<dbReference type="PANTHER" id="PTHR46401">
    <property type="entry name" value="GLYCOSYLTRANSFERASE WBBK-RELATED"/>
    <property type="match status" value="1"/>
</dbReference>
<protein>
    <submittedName>
        <fullName evidence="3">Glycosyltransferase</fullName>
    </submittedName>
</protein>
<dbReference type="Gene3D" id="3.40.50.2000">
    <property type="entry name" value="Glycogen Phosphorylase B"/>
    <property type="match status" value="3"/>
</dbReference>
<dbReference type="AlphaFoldDB" id="A0A6G4QXQ5"/>
<reference evidence="3" key="1">
    <citation type="submission" date="2020-02" db="EMBL/GenBank/DDBJ databases">
        <authorList>
            <person name="Gao J."/>
            <person name="Sun J."/>
        </authorList>
    </citation>
    <scope>NUCLEOTIDE SEQUENCE</scope>
    <source>
        <strain evidence="3">602-2</strain>
    </source>
</reference>
<organism evidence="3">
    <name type="scientific">Caulobacter sp. 602-2</name>
    <dbReference type="NCBI Taxonomy" id="2710887"/>
    <lineage>
        <taxon>Bacteria</taxon>
        <taxon>Pseudomonadati</taxon>
        <taxon>Pseudomonadota</taxon>
        <taxon>Alphaproteobacteria</taxon>
        <taxon>Caulobacterales</taxon>
        <taxon>Caulobacteraceae</taxon>
        <taxon>Caulobacter</taxon>
    </lineage>
</organism>
<dbReference type="CDD" id="cd03801">
    <property type="entry name" value="GT4_PimA-like"/>
    <property type="match status" value="1"/>
</dbReference>
<evidence type="ECO:0000256" key="1">
    <source>
        <dbReference type="ARBA" id="ARBA00022679"/>
    </source>
</evidence>
<gene>
    <name evidence="3" type="ORF">G5B46_11565</name>
</gene>
<keyword evidence="1 3" id="KW-0808">Transferase</keyword>
<feature type="domain" description="Glycosyl transferase family 1" evidence="2">
    <location>
        <begin position="603"/>
        <end position="762"/>
    </location>
</feature>
<name>A0A6G4QXQ5_9CAUL</name>
<accession>A0A6G4QXQ5</accession>
<dbReference type="GO" id="GO:0016757">
    <property type="term" value="F:glycosyltransferase activity"/>
    <property type="evidence" value="ECO:0007669"/>
    <property type="project" value="InterPro"/>
</dbReference>
<dbReference type="Pfam" id="PF00534">
    <property type="entry name" value="Glycos_transf_1"/>
    <property type="match status" value="2"/>
</dbReference>
<sequence length="788" mass="86635">MRILIDGQTLATPEVGRGIGRVFIELVSALARYDISHEWVLAMPAGADLDVFADDVLRVLKLETIQLPPAGDWGERTRLYGERVSDLARRVGADWYWNPNPLMMNVALPAELPGLKVALTVHDLIPALLPHIYLDNWTAADREEYLRRVESLKTWPDYLPCVSAGAVAQVRDYCGEPRGRLDAASNAVDFRRFWPIAGRITRKDRPGHILTVSGDDPRKGLPQVVEGFCLAAAAGDLGDLTFKVVCGVSEQTRARLTAIAAEHGLSDRVEILGFVTDAQVAHLTRTAYGVVFDSLLEGFGLPLLEALACGAPVAAADIPTSREVCGDYAVYFKPNDAKGVAQALKTMVAETEAGRFDHQGAVRHARGFEWMNSAALYSRGFHPQPPAIEANKARKIALLTPWPPQASSVANDAYHLAMELRERCVLTVVHTDDVLDPTPLEGVEIIPMAKFLRRKKSFDGAVVQIGNNTPFHKQFYQYAIEHPSTIIIHDPNIHPFVLDAFGRSSKPGERAVYLEALGKYVTPEVLSHADSTDFTGVDVFEHPLNALVAERSHRVVLHSRAAAEALRGVVPNVPIDTYALATRRPVYRSDELDADIVGLLAKLEGRFVIGAFGHINRLKRLPSVLNALARVREMGFDAVLLVVGEVNDPSIDRKAMIEEQGLADHIIATGSCSDMTFDACLERCDVVLNLRYPTLGESSGSLHRAFAFGKACLVSDVGQFAEHADDLTWKADVGEHEAEELVQMLTHLFKNPGAREQLSRNGLAYARNFCSFPQYAERLFTAVMENVK</sequence>
<dbReference type="CDD" id="cd03809">
    <property type="entry name" value="GT4_MtfB-like"/>
    <property type="match status" value="1"/>
</dbReference>
<evidence type="ECO:0000259" key="2">
    <source>
        <dbReference type="Pfam" id="PF00534"/>
    </source>
</evidence>
<dbReference type="GO" id="GO:0009103">
    <property type="term" value="P:lipopolysaccharide biosynthetic process"/>
    <property type="evidence" value="ECO:0007669"/>
    <property type="project" value="TreeGrafter"/>
</dbReference>
<dbReference type="PANTHER" id="PTHR46401:SF2">
    <property type="entry name" value="GLYCOSYLTRANSFERASE WBBK-RELATED"/>
    <property type="match status" value="1"/>
</dbReference>
<evidence type="ECO:0000313" key="3">
    <source>
        <dbReference type="EMBL" id="NGM50247.1"/>
    </source>
</evidence>
<dbReference type="RefSeq" id="WP_165258816.1">
    <property type="nucleotide sequence ID" value="NZ_JAAKGT010000004.1"/>
</dbReference>
<dbReference type="EMBL" id="JAAKGT010000004">
    <property type="protein sequence ID" value="NGM50247.1"/>
    <property type="molecule type" value="Genomic_DNA"/>
</dbReference>
<dbReference type="SUPFAM" id="SSF53756">
    <property type="entry name" value="UDP-Glycosyltransferase/glycogen phosphorylase"/>
    <property type="match status" value="2"/>
</dbReference>